<dbReference type="Proteomes" id="UP000007800">
    <property type="component" value="Unassembled WGS sequence"/>
</dbReference>
<evidence type="ECO:0000313" key="2">
    <source>
        <dbReference type="Proteomes" id="UP000007800"/>
    </source>
</evidence>
<dbReference type="InParanoid" id="C5KBT0"/>
<dbReference type="RefSeq" id="XP_002786165.1">
    <property type="nucleotide sequence ID" value="XM_002786119.1"/>
</dbReference>
<organism evidence="2">
    <name type="scientific">Perkinsus marinus (strain ATCC 50983 / TXsc)</name>
    <dbReference type="NCBI Taxonomy" id="423536"/>
    <lineage>
        <taxon>Eukaryota</taxon>
        <taxon>Sar</taxon>
        <taxon>Alveolata</taxon>
        <taxon>Perkinsozoa</taxon>
        <taxon>Perkinsea</taxon>
        <taxon>Perkinsida</taxon>
        <taxon>Perkinsidae</taxon>
        <taxon>Perkinsus</taxon>
    </lineage>
</organism>
<dbReference type="OrthoDB" id="191686at2759"/>
<dbReference type="GeneID" id="9063305"/>
<name>C5KBT0_PERM5</name>
<keyword evidence="2" id="KW-1185">Reference proteome</keyword>
<protein>
    <submittedName>
        <fullName evidence="1">Uncharacterized protein</fullName>
    </submittedName>
</protein>
<dbReference type="EMBL" id="GG671946">
    <property type="protein sequence ID" value="EER17961.1"/>
    <property type="molecule type" value="Genomic_DNA"/>
</dbReference>
<reference evidence="1 2" key="1">
    <citation type="submission" date="2008-07" db="EMBL/GenBank/DDBJ databases">
        <authorList>
            <person name="El-Sayed N."/>
            <person name="Caler E."/>
            <person name="Inman J."/>
            <person name="Amedeo P."/>
            <person name="Hass B."/>
            <person name="Wortman J."/>
        </authorList>
    </citation>
    <scope>NUCLEOTIDE SEQUENCE [LARGE SCALE GENOMIC DNA]</scope>
    <source>
        <strain evidence="2">ATCC 50983 / TXsc</strain>
    </source>
</reference>
<evidence type="ECO:0000313" key="1">
    <source>
        <dbReference type="EMBL" id="EER17961.1"/>
    </source>
</evidence>
<proteinExistence type="predicted"/>
<accession>C5KBT0</accession>
<sequence>MFRIFDTHVLKSTLREDSKAVETLEAYKNPDSGKLDEDGLFEIMAANNFLVTTTTDARILVVYSH</sequence>
<dbReference type="AlphaFoldDB" id="C5KBT0"/>
<gene>
    <name evidence="1" type="ORF">Pmar_PMAR019843</name>
</gene>